<dbReference type="Proteomes" id="UP000020077">
    <property type="component" value="Unassembled WGS sequence"/>
</dbReference>
<gene>
    <name evidence="1" type="ORF">AW09_000698</name>
</gene>
<dbReference type="AlphaFoldDB" id="A0A080LZ21"/>
<comment type="caution">
    <text evidence="1">The sequence shown here is derived from an EMBL/GenBank/DDBJ whole genome shotgun (WGS) entry which is preliminary data.</text>
</comment>
<name>A0A080LZ21_9PROT</name>
<accession>A0A080LZ21</accession>
<proteinExistence type="predicted"/>
<organism evidence="1 2">
    <name type="scientific">Candidatus Accumulibacter phosphatis</name>
    <dbReference type="NCBI Taxonomy" id="327160"/>
    <lineage>
        <taxon>Bacteria</taxon>
        <taxon>Pseudomonadati</taxon>
        <taxon>Pseudomonadota</taxon>
        <taxon>Betaproteobacteria</taxon>
        <taxon>Candidatus Accumulibacter</taxon>
    </lineage>
</organism>
<sequence length="129" mass="14619">MRQKSAILPNDGYEAECVTHLVKGDIVQSTRSFQLRDVRRVKNQGREVRQPKKIAPKKIGAATSQLAVNTVHRPLIDNDMNVVNSKIWREERRCFVSRDGKDGGIRNVADDHALPFTRGSLNNSLLRWG</sequence>
<protein>
    <submittedName>
        <fullName evidence="1">Uncharacterized protein</fullName>
    </submittedName>
</protein>
<evidence type="ECO:0000313" key="2">
    <source>
        <dbReference type="Proteomes" id="UP000020077"/>
    </source>
</evidence>
<evidence type="ECO:0000313" key="1">
    <source>
        <dbReference type="EMBL" id="KFB74021.1"/>
    </source>
</evidence>
<dbReference type="EMBL" id="JDVG02000119">
    <property type="protein sequence ID" value="KFB74021.1"/>
    <property type="molecule type" value="Genomic_DNA"/>
</dbReference>
<reference evidence="1 2" key="1">
    <citation type="submission" date="2014-02" db="EMBL/GenBank/DDBJ databases">
        <title>Expanding our view of genomic diversity in Candidatus Accumulibacter clades.</title>
        <authorList>
            <person name="Skennerton C.T."/>
            <person name="Barr J.J."/>
            <person name="Slater F.R."/>
            <person name="Bond P.L."/>
            <person name="Tyson G.W."/>
        </authorList>
    </citation>
    <scope>NUCLEOTIDE SEQUENCE [LARGE SCALE GENOMIC DNA]</scope>
    <source>
        <strain evidence="2">BA-91</strain>
    </source>
</reference>